<name>A0A426DQ28_9FIRM</name>
<gene>
    <name evidence="3" type="ORF">EBB54_28620</name>
</gene>
<dbReference type="InterPro" id="IPR000468">
    <property type="entry name" value="Barstar"/>
</dbReference>
<dbReference type="RefSeq" id="WP_125130068.1">
    <property type="nucleotide sequence ID" value="NZ_RHJS01000002.1"/>
</dbReference>
<dbReference type="Pfam" id="PF01337">
    <property type="entry name" value="Barstar"/>
    <property type="match status" value="1"/>
</dbReference>
<evidence type="ECO:0000256" key="1">
    <source>
        <dbReference type="ARBA" id="ARBA00006845"/>
    </source>
</evidence>
<reference evidence="3" key="1">
    <citation type="submission" date="2018-10" db="EMBL/GenBank/DDBJ databases">
        <title>Schaedlerella arabinophila gen. nov. sp. nov., isolated from the mouse intestinal tract and comparative analysis with the genome of the closely related altered Schaedler flora strain ASF502.</title>
        <authorList>
            <person name="Miyake S."/>
            <person name="Soh M."/>
            <person name="Seedorf H."/>
        </authorList>
    </citation>
    <scope>NUCLEOTIDE SEQUENCE [LARGE SCALE GENOMIC DNA]</scope>
    <source>
        <strain evidence="3">DSM 106076</strain>
    </source>
</reference>
<keyword evidence="4" id="KW-1185">Reference proteome</keyword>
<evidence type="ECO:0000259" key="2">
    <source>
        <dbReference type="Pfam" id="PF01337"/>
    </source>
</evidence>
<evidence type="ECO:0000313" key="4">
    <source>
        <dbReference type="Proteomes" id="UP000274920"/>
    </source>
</evidence>
<sequence length="91" mass="10322">MRICILDGENILNKEMLHDTLAAALDFPDWYGRNLDALYDCLTDLAEETEIRFRNEQALAEHLGNYAGALKKVICTAVEENQNIQCILNHA</sequence>
<comment type="similarity">
    <text evidence="1">Belongs to the barstar family.</text>
</comment>
<organism evidence="3 4">
    <name type="scientific">Schaedlerella arabinosiphila</name>
    <dbReference type="NCBI Taxonomy" id="2044587"/>
    <lineage>
        <taxon>Bacteria</taxon>
        <taxon>Bacillati</taxon>
        <taxon>Bacillota</taxon>
        <taxon>Clostridia</taxon>
        <taxon>Lachnospirales</taxon>
        <taxon>Lachnospiraceae</taxon>
        <taxon>Schaedlerella</taxon>
    </lineage>
</organism>
<evidence type="ECO:0000313" key="3">
    <source>
        <dbReference type="EMBL" id="RRK34860.1"/>
    </source>
</evidence>
<dbReference type="Gene3D" id="3.30.370.10">
    <property type="entry name" value="Barstar-like"/>
    <property type="match status" value="1"/>
</dbReference>
<protein>
    <recommendedName>
        <fullName evidence="2">Barstar (barnase inhibitor) domain-containing protein</fullName>
    </recommendedName>
</protein>
<feature type="domain" description="Barstar (barnase inhibitor)" evidence="2">
    <location>
        <begin position="1"/>
        <end position="82"/>
    </location>
</feature>
<accession>A0A426DQ28</accession>
<proteinExistence type="inferred from homology"/>
<comment type="caution">
    <text evidence="3">The sequence shown here is derived from an EMBL/GenBank/DDBJ whole genome shotgun (WGS) entry which is preliminary data.</text>
</comment>
<dbReference type="AlphaFoldDB" id="A0A426DQ28"/>
<dbReference type="InterPro" id="IPR035905">
    <property type="entry name" value="Barstar-like_sf"/>
</dbReference>
<dbReference type="Proteomes" id="UP000274920">
    <property type="component" value="Unassembled WGS sequence"/>
</dbReference>
<dbReference type="EMBL" id="RHJS01000002">
    <property type="protein sequence ID" value="RRK34860.1"/>
    <property type="molecule type" value="Genomic_DNA"/>
</dbReference>
<dbReference type="SUPFAM" id="SSF52038">
    <property type="entry name" value="Barstar-related"/>
    <property type="match status" value="1"/>
</dbReference>